<dbReference type="SUPFAM" id="SSF55961">
    <property type="entry name" value="Bet v1-like"/>
    <property type="match status" value="1"/>
</dbReference>
<sequence>MIQFKKHSGIYTLSTEQILNIPLEEAWVFFSNPKNLAKITPSKMGFEITSDVERSAYPGQIISYKIGVLPGIQQNWVTEITQVKNHEFFIDEQRFGPYKMWHHEHFFEALPDGKTLMRDKVSYKLPFGFLGHFIHNMYIKSELQTIFNYRYSTLETRFNGR</sequence>
<comment type="caution">
    <text evidence="1">The sequence shown here is derived from an EMBL/GenBank/DDBJ whole genome shotgun (WGS) entry which is preliminary data.</text>
</comment>
<keyword evidence="2" id="KW-1185">Reference proteome</keyword>
<dbReference type="RefSeq" id="WP_150937823.1">
    <property type="nucleotide sequence ID" value="NZ_WAAT01000032.1"/>
</dbReference>
<gene>
    <name evidence="1" type="ORF">F6U93_05950</name>
</gene>
<reference evidence="1 2" key="1">
    <citation type="submission" date="2019-09" db="EMBL/GenBank/DDBJ databases">
        <authorList>
            <person name="Cao W.R."/>
        </authorList>
    </citation>
    <scope>NUCLEOTIDE SEQUENCE [LARGE SCALE GENOMIC DNA]</scope>
    <source>
        <strain evidence="1 2">B1N29</strain>
    </source>
</reference>
<organism evidence="1 2">
    <name type="scientific">Pseudotamlana haliotis</name>
    <dbReference type="NCBI Taxonomy" id="2614804"/>
    <lineage>
        <taxon>Bacteria</taxon>
        <taxon>Pseudomonadati</taxon>
        <taxon>Bacteroidota</taxon>
        <taxon>Flavobacteriia</taxon>
        <taxon>Flavobacteriales</taxon>
        <taxon>Flavobacteriaceae</taxon>
        <taxon>Pseudotamlana</taxon>
    </lineage>
</organism>
<name>A0A6N6MIN5_9FLAO</name>
<accession>A0A6N6MIN5</accession>
<dbReference type="Gene3D" id="3.30.530.20">
    <property type="match status" value="1"/>
</dbReference>
<proteinExistence type="predicted"/>
<protein>
    <submittedName>
        <fullName evidence="1">SRPBCC family protein</fullName>
    </submittedName>
</protein>
<dbReference type="EMBL" id="WAAT01000032">
    <property type="protein sequence ID" value="KAB1068660.1"/>
    <property type="molecule type" value="Genomic_DNA"/>
</dbReference>
<dbReference type="InterPro" id="IPR023393">
    <property type="entry name" value="START-like_dom_sf"/>
</dbReference>
<dbReference type="CDD" id="cd07820">
    <property type="entry name" value="SRPBCC_3"/>
    <property type="match status" value="1"/>
</dbReference>
<evidence type="ECO:0000313" key="2">
    <source>
        <dbReference type="Proteomes" id="UP000441333"/>
    </source>
</evidence>
<dbReference type="Proteomes" id="UP000441333">
    <property type="component" value="Unassembled WGS sequence"/>
</dbReference>
<evidence type="ECO:0000313" key="1">
    <source>
        <dbReference type="EMBL" id="KAB1068660.1"/>
    </source>
</evidence>
<dbReference type="AlphaFoldDB" id="A0A6N6MIN5"/>